<protein>
    <submittedName>
        <fullName evidence="2">DUF1700 domain-containing protein</fullName>
    </submittedName>
</protein>
<comment type="caution">
    <text evidence="2">The sequence shown here is derived from an EMBL/GenBank/DDBJ whole genome shotgun (WGS) entry which is preliminary data.</text>
</comment>
<keyword evidence="1" id="KW-1133">Transmembrane helix</keyword>
<dbReference type="AlphaFoldDB" id="A0A433XH29"/>
<feature type="transmembrane region" description="Helical" evidence="1">
    <location>
        <begin position="118"/>
        <end position="142"/>
    </location>
</feature>
<dbReference type="Pfam" id="PF22564">
    <property type="entry name" value="HAAS"/>
    <property type="match status" value="1"/>
</dbReference>
<evidence type="ECO:0000256" key="1">
    <source>
        <dbReference type="SAM" id="Phobius"/>
    </source>
</evidence>
<dbReference type="RefSeq" id="WP_127198487.1">
    <property type="nucleotide sequence ID" value="NZ_RZNX01000002.1"/>
</dbReference>
<accession>A0A433XH29</accession>
<evidence type="ECO:0000313" key="3">
    <source>
        <dbReference type="Proteomes" id="UP000272464"/>
    </source>
</evidence>
<dbReference type="Proteomes" id="UP000272464">
    <property type="component" value="Unassembled WGS sequence"/>
</dbReference>
<feature type="transmembrane region" description="Helical" evidence="1">
    <location>
        <begin position="95"/>
        <end position="112"/>
    </location>
</feature>
<proteinExistence type="predicted"/>
<name>A0A433XH29_9BACL</name>
<dbReference type="OrthoDB" id="9804829at2"/>
<sequence>MKKHEFLTQLSAQLSQLPPEERLELLEDYEAHFAFGRQNGKSEEEIVSELGDPHELAKEALGERFITQEPVYWYHDSSKGQPHSAAPAQRRGRGMTAQVFILIGMFFANIVLGPLMIAFWAVVISIMAAALAGIVSPALLALDMVFHSVSPAKWFASIFMVGFGILLGVGSKGLLKGALLTTRKYLSWNYHLAKGDA</sequence>
<keyword evidence="1" id="KW-0812">Transmembrane</keyword>
<organism evidence="2 3">
    <name type="scientific">Paenibacillus zeisoli</name>
    <dbReference type="NCBI Taxonomy" id="2496267"/>
    <lineage>
        <taxon>Bacteria</taxon>
        <taxon>Bacillati</taxon>
        <taxon>Bacillota</taxon>
        <taxon>Bacilli</taxon>
        <taxon>Bacillales</taxon>
        <taxon>Paenibacillaceae</taxon>
        <taxon>Paenibacillus</taxon>
    </lineage>
</organism>
<reference evidence="2 3" key="1">
    <citation type="submission" date="2018-12" db="EMBL/GenBank/DDBJ databases">
        <authorList>
            <person name="Sun L."/>
            <person name="Chen Z."/>
        </authorList>
    </citation>
    <scope>NUCLEOTIDE SEQUENCE [LARGE SCALE GENOMIC DNA]</scope>
    <source>
        <strain evidence="2 3">3-5-3</strain>
    </source>
</reference>
<keyword evidence="3" id="KW-1185">Reference proteome</keyword>
<gene>
    <name evidence="2" type="ORF">EJP77_06910</name>
</gene>
<keyword evidence="1" id="KW-0472">Membrane</keyword>
<evidence type="ECO:0000313" key="2">
    <source>
        <dbReference type="EMBL" id="RUT33372.1"/>
    </source>
</evidence>
<feature type="transmembrane region" description="Helical" evidence="1">
    <location>
        <begin position="154"/>
        <end position="175"/>
    </location>
</feature>
<dbReference type="EMBL" id="RZNX01000002">
    <property type="protein sequence ID" value="RUT33372.1"/>
    <property type="molecule type" value="Genomic_DNA"/>
</dbReference>